<comment type="similarity">
    <text evidence="5">Belongs to the TatC family.</text>
</comment>
<feature type="region of interest" description="Disordered" evidence="6">
    <location>
        <begin position="49"/>
        <end position="205"/>
    </location>
</feature>
<dbReference type="GO" id="GO:0043953">
    <property type="term" value="P:protein transport by the Tat complex"/>
    <property type="evidence" value="ECO:0007669"/>
    <property type="project" value="UniProtKB-UniRule"/>
</dbReference>
<keyword evidence="5" id="KW-1003">Cell membrane</keyword>
<dbReference type="GO" id="GO:0033281">
    <property type="term" value="C:TAT protein transport complex"/>
    <property type="evidence" value="ECO:0007669"/>
    <property type="project" value="UniProtKB-UniRule"/>
</dbReference>
<comment type="subunit">
    <text evidence="5">Forms a complex with TatA.</text>
</comment>
<evidence type="ECO:0000256" key="1">
    <source>
        <dbReference type="ARBA" id="ARBA00004141"/>
    </source>
</evidence>
<dbReference type="GO" id="GO:0065002">
    <property type="term" value="P:intracellular protein transmembrane transport"/>
    <property type="evidence" value="ECO:0007669"/>
    <property type="project" value="TreeGrafter"/>
</dbReference>
<evidence type="ECO:0000313" key="7">
    <source>
        <dbReference type="EMBL" id="SFW21616.1"/>
    </source>
</evidence>
<evidence type="ECO:0000256" key="4">
    <source>
        <dbReference type="ARBA" id="ARBA00023136"/>
    </source>
</evidence>
<feature type="region of interest" description="Disordered" evidence="6">
    <location>
        <begin position="1"/>
        <end position="32"/>
    </location>
</feature>
<comment type="function">
    <text evidence="5">Part of the twin-arginine translocation (Tat) system that transports large folded proteins containing a characteristic twin-arginine motif in their signal peptide across membranes.</text>
</comment>
<feature type="transmembrane region" description="Helical" evidence="5">
    <location>
        <begin position="389"/>
        <end position="407"/>
    </location>
</feature>
<dbReference type="HAMAP" id="MF_00902">
    <property type="entry name" value="TatC"/>
    <property type="match status" value="1"/>
</dbReference>
<feature type="transmembrane region" description="Helical" evidence="5">
    <location>
        <begin position="271"/>
        <end position="292"/>
    </location>
</feature>
<dbReference type="AlphaFoldDB" id="A0AA94L193"/>
<dbReference type="GO" id="GO:0009977">
    <property type="term" value="F:proton motive force dependent protein transmembrane transporter activity"/>
    <property type="evidence" value="ECO:0007669"/>
    <property type="project" value="TreeGrafter"/>
</dbReference>
<keyword evidence="5" id="KW-0811">Translocation</keyword>
<keyword evidence="5" id="KW-0813">Transport</keyword>
<dbReference type="EMBL" id="FPIW01000004">
    <property type="protein sequence ID" value="SFW21616.1"/>
    <property type="molecule type" value="Genomic_DNA"/>
</dbReference>
<evidence type="ECO:0000256" key="6">
    <source>
        <dbReference type="SAM" id="MobiDB-lite"/>
    </source>
</evidence>
<name>A0AA94L193_DESDE</name>
<gene>
    <name evidence="5" type="primary">tatC</name>
    <name evidence="7" type="ORF">SAMN02910291_00431</name>
</gene>
<evidence type="ECO:0000256" key="5">
    <source>
        <dbReference type="HAMAP-Rule" id="MF_00902"/>
    </source>
</evidence>
<proteinExistence type="inferred from homology"/>
<accession>A0AA94L193</accession>
<keyword evidence="5" id="KW-0653">Protein transport</keyword>
<dbReference type="PANTHER" id="PTHR30371">
    <property type="entry name" value="SEC-INDEPENDENT PROTEIN TRANSLOCASE PROTEIN TATC"/>
    <property type="match status" value="1"/>
</dbReference>
<dbReference type="InterPro" id="IPR002033">
    <property type="entry name" value="TatC"/>
</dbReference>
<dbReference type="Proteomes" id="UP000182680">
    <property type="component" value="Unassembled WGS sequence"/>
</dbReference>
<organism evidence="7 8">
    <name type="scientific">Desulfovibrio desulfuricans</name>
    <dbReference type="NCBI Taxonomy" id="876"/>
    <lineage>
        <taxon>Bacteria</taxon>
        <taxon>Pseudomonadati</taxon>
        <taxon>Thermodesulfobacteriota</taxon>
        <taxon>Desulfovibrionia</taxon>
        <taxon>Desulfovibrionales</taxon>
        <taxon>Desulfovibrionaceae</taxon>
        <taxon>Desulfovibrio</taxon>
    </lineage>
</organism>
<sequence>MTEEKKVPLEQAATSVSDASRSEESGAGPEAAAALSVIGNVNLEAASHLAASAAPNGGQTENRAKDTPGNSTRATPPPTEDGIKSHVAAGDAQAAPDGNEAATVKSPTQNTQPDSAENADTTTGTQTSGNTASAEAAAETSGKAAAAPAVAAGSGGQPPLPPASPFPPNASEEPAPVPAVSGGQPPATPDEDDDEEEGGPDKPMGLMDHLGELRMRLVRCCIAVIVGFFACWAVVDPIFDVLVNPLLAVLPKGSHAIYTTLPEGFFTRMHIAFVAGVFVSSPVIFYQIWSFIAPGLYEEEKKYIIPIAIMSALFFICGGAFCYFVVFPYAFSFFVSFATEEIVAMPKVSDYLSFVLKLILAFGIIFEMPLFAFFLARMGVVTAAMMRQARRYAILGIFIVAAILTPPDVVSQLLMACPMLILYEISIWVAAAFGRKPKTEKDADDGGQEKTDADAASDAKTANASEKA</sequence>
<dbReference type="NCBIfam" id="TIGR00945">
    <property type="entry name" value="tatC"/>
    <property type="match status" value="1"/>
</dbReference>
<evidence type="ECO:0000256" key="2">
    <source>
        <dbReference type="ARBA" id="ARBA00022692"/>
    </source>
</evidence>
<feature type="region of interest" description="Disordered" evidence="6">
    <location>
        <begin position="438"/>
        <end position="468"/>
    </location>
</feature>
<dbReference type="Pfam" id="PF00902">
    <property type="entry name" value="TatC"/>
    <property type="match status" value="1"/>
</dbReference>
<dbReference type="PANTHER" id="PTHR30371:SF0">
    <property type="entry name" value="SEC-INDEPENDENT PROTEIN TRANSLOCASE PROTEIN TATC, CHLOROPLASTIC-RELATED"/>
    <property type="match status" value="1"/>
</dbReference>
<feature type="compositionally biased region" description="Low complexity" evidence="6">
    <location>
        <begin position="121"/>
        <end position="152"/>
    </location>
</feature>
<feature type="compositionally biased region" description="Low complexity" evidence="6">
    <location>
        <begin position="454"/>
        <end position="468"/>
    </location>
</feature>
<feature type="compositionally biased region" description="Acidic residues" evidence="6">
    <location>
        <begin position="189"/>
        <end position="198"/>
    </location>
</feature>
<feature type="transmembrane region" description="Helical" evidence="5">
    <location>
        <begin position="351"/>
        <end position="377"/>
    </location>
</feature>
<protein>
    <recommendedName>
        <fullName evidence="5">Sec-independent protein translocase protein TatC</fullName>
    </recommendedName>
</protein>
<dbReference type="PRINTS" id="PR01840">
    <property type="entry name" value="TATCFAMILY"/>
</dbReference>
<comment type="subcellular location">
    <subcellularLocation>
        <location evidence="5">Cell membrane</location>
        <topology evidence="5">Multi-pass membrane protein</topology>
    </subcellularLocation>
    <subcellularLocation>
        <location evidence="1">Membrane</location>
        <topology evidence="1">Multi-pass membrane protein</topology>
    </subcellularLocation>
</comment>
<feature type="compositionally biased region" description="Pro residues" evidence="6">
    <location>
        <begin position="158"/>
        <end position="168"/>
    </location>
</feature>
<comment type="caution">
    <text evidence="7">The sequence shown here is derived from an EMBL/GenBank/DDBJ whole genome shotgun (WGS) entry which is preliminary data.</text>
</comment>
<feature type="transmembrane region" description="Helical" evidence="5">
    <location>
        <begin position="304"/>
        <end position="331"/>
    </location>
</feature>
<evidence type="ECO:0000313" key="8">
    <source>
        <dbReference type="Proteomes" id="UP000182680"/>
    </source>
</evidence>
<reference evidence="8" key="1">
    <citation type="submission" date="2016-11" db="EMBL/GenBank/DDBJ databases">
        <authorList>
            <person name="Jaros S."/>
            <person name="Januszkiewicz K."/>
            <person name="Wedrychowicz H."/>
        </authorList>
    </citation>
    <scope>NUCLEOTIDE SEQUENCE [LARGE SCALE GENOMIC DNA]</scope>
    <source>
        <strain evidence="8">DSM 7057</strain>
    </source>
</reference>
<evidence type="ECO:0000256" key="3">
    <source>
        <dbReference type="ARBA" id="ARBA00022989"/>
    </source>
</evidence>
<keyword evidence="2 5" id="KW-0812">Transmembrane</keyword>
<keyword evidence="4 5" id="KW-0472">Membrane</keyword>
<keyword evidence="3 5" id="KW-1133">Transmembrane helix</keyword>
<dbReference type="InterPro" id="IPR019820">
    <property type="entry name" value="Sec-indep_translocase_CS"/>
</dbReference>
<feature type="transmembrane region" description="Helical" evidence="5">
    <location>
        <begin position="413"/>
        <end position="433"/>
    </location>
</feature>
<feature type="compositionally biased region" description="Polar residues" evidence="6">
    <location>
        <begin position="105"/>
        <end position="120"/>
    </location>
</feature>
<dbReference type="PROSITE" id="PS01218">
    <property type="entry name" value="TATC"/>
    <property type="match status" value="1"/>
</dbReference>
<feature type="transmembrane region" description="Helical" evidence="5">
    <location>
        <begin position="217"/>
        <end position="235"/>
    </location>
</feature>